<proteinExistence type="predicted"/>
<sequence length="40" mass="4750">MDRNLLFQPHPEVVADDHGIQPKRFTQASSLRWRRCSMLL</sequence>
<evidence type="ECO:0000313" key="2">
    <source>
        <dbReference type="Proteomes" id="UP001496627"/>
    </source>
</evidence>
<dbReference type="EMBL" id="JBEAAL010000030">
    <property type="protein sequence ID" value="MEQ1408787.1"/>
    <property type="molecule type" value="Genomic_DNA"/>
</dbReference>
<accession>A0ABV0MA72</accession>
<organism evidence="1 2">
    <name type="scientific">Neorhizobium phenanthreniclasticum</name>
    <dbReference type="NCBI Taxonomy" id="3157917"/>
    <lineage>
        <taxon>Bacteria</taxon>
        <taxon>Pseudomonadati</taxon>
        <taxon>Pseudomonadota</taxon>
        <taxon>Alphaproteobacteria</taxon>
        <taxon>Hyphomicrobiales</taxon>
        <taxon>Rhizobiaceae</taxon>
        <taxon>Rhizobium/Agrobacterium group</taxon>
        <taxon>Neorhizobium</taxon>
    </lineage>
</organism>
<dbReference type="Proteomes" id="UP001496627">
    <property type="component" value="Unassembled WGS sequence"/>
</dbReference>
<protein>
    <submittedName>
        <fullName evidence="1">Uncharacterized protein</fullName>
    </submittedName>
</protein>
<comment type="caution">
    <text evidence="1">The sequence shown here is derived from an EMBL/GenBank/DDBJ whole genome shotgun (WGS) entry which is preliminary data.</text>
</comment>
<gene>
    <name evidence="1" type="ORF">ABK249_28040</name>
</gene>
<dbReference type="RefSeq" id="WP_265105939.1">
    <property type="nucleotide sequence ID" value="NZ_JBEAAL010000030.1"/>
</dbReference>
<name>A0ABV0MA72_9HYPH</name>
<evidence type="ECO:0000313" key="1">
    <source>
        <dbReference type="EMBL" id="MEQ1408787.1"/>
    </source>
</evidence>
<keyword evidence="2" id="KW-1185">Reference proteome</keyword>
<reference evidence="1 2" key="1">
    <citation type="submission" date="2024-05" db="EMBL/GenBank/DDBJ databases">
        <title>Neorhizobium sp. Rsf11, a plant growth promoting and heavy metal resistant PAH-degrader.</title>
        <authorList>
            <person name="Golubev S.N."/>
            <person name="Muratova A.Y."/>
            <person name="Markelova M.I."/>
        </authorList>
    </citation>
    <scope>NUCLEOTIDE SEQUENCE [LARGE SCALE GENOMIC DNA]</scope>
    <source>
        <strain evidence="1 2">Rsf11</strain>
    </source>
</reference>